<sequence>MPKIVIPEFMDEAAIRSAFVGFDVVYDPALVDQPDRLAAEASDADALIVRNRTQVRGALLEGAARLRCVGRLGVGLDNIDLAACKTRGIAVYPATGANDVSVAEYVIGTAMLLLRGAYRASDEMAAGTWPRDAFSGGREISGKRLGLIGYGSIARETARRAAALGMSVAAHDPYLAEDDAHWRPSWGRVEPKPLDDLLRVSDVVSLHVPLTEGTRGMIGAEEIAAMQDDAILINAARGGVVDEAAVADALRAGRLGGAALDVFDAEPLKGAAAERFAGCPNLVLTPHIAGVTAESNVRVSRVTAEAVAQHLRDL</sequence>
<dbReference type="GO" id="GO:0051287">
    <property type="term" value="F:NAD binding"/>
    <property type="evidence" value="ECO:0007669"/>
    <property type="project" value="InterPro"/>
</dbReference>
<dbReference type="Gene3D" id="3.40.50.720">
    <property type="entry name" value="NAD(P)-binding Rossmann-like Domain"/>
    <property type="match status" value="2"/>
</dbReference>
<evidence type="ECO:0000259" key="6">
    <source>
        <dbReference type="Pfam" id="PF02826"/>
    </source>
</evidence>
<keyword evidence="2 4" id="KW-0560">Oxidoreductase</keyword>
<dbReference type="PROSITE" id="PS00671">
    <property type="entry name" value="D_2_HYDROXYACID_DH_3"/>
    <property type="match status" value="1"/>
</dbReference>
<dbReference type="PROSITE" id="PS00670">
    <property type="entry name" value="D_2_HYDROXYACID_DH_2"/>
    <property type="match status" value="1"/>
</dbReference>
<comment type="caution">
    <text evidence="7">The sequence shown here is derived from an EMBL/GenBank/DDBJ whole genome shotgun (WGS) entry which is preliminary data.</text>
</comment>
<name>A0A7W6CV41_9HYPH</name>
<dbReference type="InterPro" id="IPR029753">
    <property type="entry name" value="D-isomer_DH_CS"/>
</dbReference>
<dbReference type="InterPro" id="IPR036291">
    <property type="entry name" value="NAD(P)-bd_dom_sf"/>
</dbReference>
<dbReference type="InterPro" id="IPR006139">
    <property type="entry name" value="D-isomer_2_OHA_DH_cat_dom"/>
</dbReference>
<dbReference type="GO" id="GO:0047545">
    <property type="term" value="F:(S)-2-hydroxyglutarate dehydrogenase activity"/>
    <property type="evidence" value="ECO:0007669"/>
    <property type="project" value="UniProtKB-ARBA"/>
</dbReference>
<feature type="domain" description="D-isomer specific 2-hydroxyacid dehydrogenase NAD-binding" evidence="6">
    <location>
        <begin position="108"/>
        <end position="289"/>
    </location>
</feature>
<evidence type="ECO:0000256" key="2">
    <source>
        <dbReference type="ARBA" id="ARBA00023002"/>
    </source>
</evidence>
<evidence type="ECO:0000256" key="4">
    <source>
        <dbReference type="RuleBase" id="RU003719"/>
    </source>
</evidence>
<evidence type="ECO:0000256" key="1">
    <source>
        <dbReference type="ARBA" id="ARBA00005854"/>
    </source>
</evidence>
<keyword evidence="3" id="KW-0520">NAD</keyword>
<evidence type="ECO:0000256" key="3">
    <source>
        <dbReference type="ARBA" id="ARBA00023027"/>
    </source>
</evidence>
<dbReference type="EMBL" id="JACIDR010000001">
    <property type="protein sequence ID" value="MBB3971661.1"/>
    <property type="molecule type" value="Genomic_DNA"/>
</dbReference>
<protein>
    <submittedName>
        <fullName evidence="7">(S)-sulfolactate dehydrogenase</fullName>
        <ecNumber evidence="7">1.1.1.310</ecNumber>
    </submittedName>
</protein>
<comment type="similarity">
    <text evidence="1 4">Belongs to the D-isomer specific 2-hydroxyacid dehydrogenase family.</text>
</comment>
<dbReference type="EC" id="1.1.1.310" evidence="7"/>
<proteinExistence type="inferred from homology"/>
<feature type="domain" description="D-isomer specific 2-hydroxyacid dehydrogenase catalytic" evidence="5">
    <location>
        <begin position="28"/>
        <end position="311"/>
    </location>
</feature>
<evidence type="ECO:0000313" key="8">
    <source>
        <dbReference type="Proteomes" id="UP000528964"/>
    </source>
</evidence>
<organism evidence="7 8">
    <name type="scientific">Hansschlegelia beijingensis</name>
    <dbReference type="NCBI Taxonomy" id="1133344"/>
    <lineage>
        <taxon>Bacteria</taxon>
        <taxon>Pseudomonadati</taxon>
        <taxon>Pseudomonadota</taxon>
        <taxon>Alphaproteobacteria</taxon>
        <taxon>Hyphomicrobiales</taxon>
        <taxon>Methylopilaceae</taxon>
        <taxon>Hansschlegelia</taxon>
    </lineage>
</organism>
<dbReference type="GO" id="GO:0102155">
    <property type="term" value="F:S-sulfolactate dehydrogenase activity"/>
    <property type="evidence" value="ECO:0007669"/>
    <property type="project" value="UniProtKB-EC"/>
</dbReference>
<dbReference type="PANTHER" id="PTHR42938">
    <property type="entry name" value="FORMATE DEHYDROGENASE 1"/>
    <property type="match status" value="1"/>
</dbReference>
<dbReference type="SUPFAM" id="SSF52283">
    <property type="entry name" value="Formate/glycerate dehydrogenase catalytic domain-like"/>
    <property type="match status" value="1"/>
</dbReference>
<evidence type="ECO:0000313" key="7">
    <source>
        <dbReference type="EMBL" id="MBB3971661.1"/>
    </source>
</evidence>
<dbReference type="PANTHER" id="PTHR42938:SF9">
    <property type="entry name" value="FORMATE DEHYDROGENASE 1"/>
    <property type="match status" value="1"/>
</dbReference>
<reference evidence="7 8" key="1">
    <citation type="submission" date="2020-08" db="EMBL/GenBank/DDBJ databases">
        <title>Genomic Encyclopedia of Type Strains, Phase IV (KMG-IV): sequencing the most valuable type-strain genomes for metagenomic binning, comparative biology and taxonomic classification.</title>
        <authorList>
            <person name="Goeker M."/>
        </authorList>
    </citation>
    <scope>NUCLEOTIDE SEQUENCE [LARGE SCALE GENOMIC DNA]</scope>
    <source>
        <strain evidence="7 8">DSM 25481</strain>
    </source>
</reference>
<evidence type="ECO:0000259" key="5">
    <source>
        <dbReference type="Pfam" id="PF00389"/>
    </source>
</evidence>
<dbReference type="RefSeq" id="WP_183393521.1">
    <property type="nucleotide sequence ID" value="NZ_JACIDR010000001.1"/>
</dbReference>
<accession>A0A7W6CV41</accession>
<keyword evidence="8" id="KW-1185">Reference proteome</keyword>
<dbReference type="Pfam" id="PF00389">
    <property type="entry name" value="2-Hacid_dh"/>
    <property type="match status" value="1"/>
</dbReference>
<dbReference type="GO" id="GO:0006564">
    <property type="term" value="P:L-serine biosynthetic process"/>
    <property type="evidence" value="ECO:0007669"/>
    <property type="project" value="UniProtKB-ARBA"/>
</dbReference>
<dbReference type="GO" id="GO:0004617">
    <property type="term" value="F:phosphoglycerate dehydrogenase activity"/>
    <property type="evidence" value="ECO:0007669"/>
    <property type="project" value="UniProtKB-ARBA"/>
</dbReference>
<dbReference type="Pfam" id="PF02826">
    <property type="entry name" value="2-Hacid_dh_C"/>
    <property type="match status" value="1"/>
</dbReference>
<dbReference type="SUPFAM" id="SSF51735">
    <property type="entry name" value="NAD(P)-binding Rossmann-fold domains"/>
    <property type="match status" value="1"/>
</dbReference>
<dbReference type="CDD" id="cd12173">
    <property type="entry name" value="PGDH_4"/>
    <property type="match status" value="1"/>
</dbReference>
<dbReference type="InterPro" id="IPR006140">
    <property type="entry name" value="D-isomer_DH_NAD-bd"/>
</dbReference>
<gene>
    <name evidence="7" type="ORF">GGR24_000294</name>
</gene>
<dbReference type="FunFam" id="3.40.50.720:FF:000041">
    <property type="entry name" value="D-3-phosphoglycerate dehydrogenase"/>
    <property type="match status" value="1"/>
</dbReference>
<dbReference type="AlphaFoldDB" id="A0A7W6CV41"/>
<dbReference type="Proteomes" id="UP000528964">
    <property type="component" value="Unassembled WGS sequence"/>
</dbReference>